<evidence type="ECO:0000313" key="4">
    <source>
        <dbReference type="Proteomes" id="UP000008177"/>
    </source>
</evidence>
<gene>
    <name evidence="3" type="ORF">BofuT4_P041260.1</name>
</gene>
<organism evidence="3 4">
    <name type="scientific">Botryotinia fuckeliana (strain T4)</name>
    <name type="common">Noble rot fungus</name>
    <name type="synonym">Botrytis cinerea</name>
    <dbReference type="NCBI Taxonomy" id="999810"/>
    <lineage>
        <taxon>Eukaryota</taxon>
        <taxon>Fungi</taxon>
        <taxon>Dikarya</taxon>
        <taxon>Ascomycota</taxon>
        <taxon>Pezizomycotina</taxon>
        <taxon>Leotiomycetes</taxon>
        <taxon>Helotiales</taxon>
        <taxon>Sclerotiniaceae</taxon>
        <taxon>Botrytis</taxon>
    </lineage>
</organism>
<feature type="region of interest" description="Disordered" evidence="2">
    <location>
        <begin position="867"/>
        <end position="894"/>
    </location>
</feature>
<sequence length="996" mass="108681">MSATQAKNSAPTSAQKKSADTKCVQTTKGWVCALCFPLGHASRALERVMNLAELRAHANGNHYASLGQHEWDNYGTSNHSLRLQLLLISAIVKNSVYFEAQFRNHSSLGLNNGVIHGPTTIVSQKSPANQVGLLKRPYVKKATPATTESAFDLMETMINFNQTANDNDDATNYAFPTTALSKAGPFSDTYAHLQFDMASQNESEIISSPNTPSRKKNFTPKNPLRQRLSENPSFESAVSVHGLAKVQAAGNIGLQRYLDRQARGLPRTSNIPLQLGSTPRNGTMDLSLTAANYAAAGMPNIHTDKATRRTKKIYHRHQGSTSLGATQVARNNTSPLTNTATTNASLNIFGVPAAIYGQAPGAAYESHTYKSIYADAPSQEQLPLPDLSLPGLSFADQPLNNTGLNDIYGSFDFDAYMADSNCAFDSDSAVENTTPQQNTNSVNDFFTWAGIPNQNVAPLNNTEKIGADFFTTANTANTQSSEIDAMLHYGNFSSPQDNNHNFTIFKADSLEYGPAGVQVLKDAEAIISARSSSSGARSTASSATNTSAPDTKTLPSTVAPDTPATPLSLQELEAANKALTEELAFQKGLHQADVRRRKLEAKKAIQRREDEARLKKKTDARYKRLIDQRKANQVLTKQLADEKESNDDLRMLLAQEKTSRQEDKQRHNAEFKAQTELVVKANAAISRQTSVENKQKKQIAQKKTQVAAAATTNKEVEAMLAPAIQKKAQVVADTTNKKAEAMRAPVIQKKTQVVADTTNQKAEAVRAPAIQKKAQVVADTTTTTEVETMRAPPIQKFTNDRKKFLATTAAREAQVMRGPFIQKAAIDRRKILTAKKPVASIQTPEKLAAKKPVASIQAPEKLVSAYDKGRKTTHPSNVSTAANPPRPTTSRKRPASDILAIPALTREHVIKKARTTVAGDAPRKSVPDGNGKFHWDRKFDCSGKLTGEARKEAEVKENAERLRIMNEYTENKVSGEAPVIQGHLIDPKRFNDKGRF</sequence>
<dbReference type="InParanoid" id="G2Y1H5"/>
<dbReference type="HOGENOM" id="CLU_307539_0_0_1"/>
<dbReference type="OrthoDB" id="3553127at2759"/>
<reference evidence="4" key="1">
    <citation type="journal article" date="2011" name="PLoS Genet.">
        <title>Genomic analysis of the necrotrophic fungal pathogens Sclerotinia sclerotiorum and Botrytis cinerea.</title>
        <authorList>
            <person name="Amselem J."/>
            <person name="Cuomo C.A."/>
            <person name="van Kan J.A."/>
            <person name="Viaud M."/>
            <person name="Benito E.P."/>
            <person name="Couloux A."/>
            <person name="Coutinho P.M."/>
            <person name="de Vries R.P."/>
            <person name="Dyer P.S."/>
            <person name="Fillinger S."/>
            <person name="Fournier E."/>
            <person name="Gout L."/>
            <person name="Hahn M."/>
            <person name="Kohn L."/>
            <person name="Lapalu N."/>
            <person name="Plummer K.M."/>
            <person name="Pradier J.M."/>
            <person name="Quevillon E."/>
            <person name="Sharon A."/>
            <person name="Simon A."/>
            <person name="ten Have A."/>
            <person name="Tudzynski B."/>
            <person name="Tudzynski P."/>
            <person name="Wincker P."/>
            <person name="Andrew M."/>
            <person name="Anthouard V."/>
            <person name="Beever R.E."/>
            <person name="Beffa R."/>
            <person name="Benoit I."/>
            <person name="Bouzid O."/>
            <person name="Brault B."/>
            <person name="Chen Z."/>
            <person name="Choquer M."/>
            <person name="Collemare J."/>
            <person name="Cotton P."/>
            <person name="Danchin E.G."/>
            <person name="Da Silva C."/>
            <person name="Gautier A."/>
            <person name="Giraud C."/>
            <person name="Giraud T."/>
            <person name="Gonzalez C."/>
            <person name="Grossetete S."/>
            <person name="Guldener U."/>
            <person name="Henrissat B."/>
            <person name="Howlett B.J."/>
            <person name="Kodira C."/>
            <person name="Kretschmer M."/>
            <person name="Lappartient A."/>
            <person name="Leroch M."/>
            <person name="Levis C."/>
            <person name="Mauceli E."/>
            <person name="Neuveglise C."/>
            <person name="Oeser B."/>
            <person name="Pearson M."/>
            <person name="Poulain J."/>
            <person name="Poussereau N."/>
            <person name="Quesneville H."/>
            <person name="Rascle C."/>
            <person name="Schumacher J."/>
            <person name="Segurens B."/>
            <person name="Sexton A."/>
            <person name="Silva E."/>
            <person name="Sirven C."/>
            <person name="Soanes D.M."/>
            <person name="Talbot N.J."/>
            <person name="Templeton M."/>
            <person name="Yandava C."/>
            <person name="Yarden O."/>
            <person name="Zeng Q."/>
            <person name="Rollins J.A."/>
            <person name="Lebrun M.H."/>
            <person name="Dickman M."/>
        </authorList>
    </citation>
    <scope>NUCLEOTIDE SEQUENCE [LARGE SCALE GENOMIC DNA]</scope>
    <source>
        <strain evidence="4">T4</strain>
    </source>
</reference>
<dbReference type="EMBL" id="FQ790282">
    <property type="protein sequence ID" value="CCD46515.1"/>
    <property type="molecule type" value="Genomic_DNA"/>
</dbReference>
<dbReference type="AlphaFoldDB" id="G2Y1H5"/>
<accession>G2Y1H5</accession>
<protein>
    <submittedName>
        <fullName evidence="3">Uncharacterized protein</fullName>
    </submittedName>
</protein>
<feature type="compositionally biased region" description="Low complexity" evidence="2">
    <location>
        <begin position="530"/>
        <end position="548"/>
    </location>
</feature>
<evidence type="ECO:0000313" key="3">
    <source>
        <dbReference type="EMBL" id="CCD46515.1"/>
    </source>
</evidence>
<name>G2Y1H5_BOTF4</name>
<feature type="region of interest" description="Disordered" evidence="2">
    <location>
        <begin position="204"/>
        <end position="226"/>
    </location>
</feature>
<dbReference type="Proteomes" id="UP000008177">
    <property type="component" value="Unplaced contigs"/>
</dbReference>
<feature type="coiled-coil region" evidence="1">
    <location>
        <begin position="569"/>
        <end position="609"/>
    </location>
</feature>
<keyword evidence="1" id="KW-0175">Coiled coil</keyword>
<evidence type="ECO:0000256" key="1">
    <source>
        <dbReference type="SAM" id="Coils"/>
    </source>
</evidence>
<feature type="region of interest" description="Disordered" evidence="2">
    <location>
        <begin position="530"/>
        <end position="564"/>
    </location>
</feature>
<evidence type="ECO:0000256" key="2">
    <source>
        <dbReference type="SAM" id="MobiDB-lite"/>
    </source>
</evidence>
<proteinExistence type="predicted"/>